<comment type="caution">
    <text evidence="2">The sequence shown here is derived from an EMBL/GenBank/DDBJ whole genome shotgun (WGS) entry which is preliminary data.</text>
</comment>
<proteinExistence type="predicted"/>
<dbReference type="AlphaFoldDB" id="A0A1E7G4W3"/>
<organism evidence="2">
    <name type="scientific">Lactococcus cremoris subsp. cremoris IBB477</name>
    <dbReference type="NCBI Taxonomy" id="1449093"/>
    <lineage>
        <taxon>Bacteria</taxon>
        <taxon>Bacillati</taxon>
        <taxon>Bacillota</taxon>
        <taxon>Bacilli</taxon>
        <taxon>Lactobacillales</taxon>
        <taxon>Streptococcaceae</taxon>
        <taxon>Lactococcus</taxon>
        <taxon>Lactococcus cremoris subsp. cremoris</taxon>
    </lineage>
</organism>
<accession>A0A1E7G4W3</accession>
<dbReference type="Proteomes" id="UP000176236">
    <property type="component" value="Chromosome"/>
</dbReference>
<dbReference type="RefSeq" id="WP_039115582.1">
    <property type="nucleotide sequence ID" value="NZ_CM007353.1"/>
</dbReference>
<feature type="region of interest" description="Disordered" evidence="1">
    <location>
        <begin position="67"/>
        <end position="86"/>
    </location>
</feature>
<reference evidence="2" key="1">
    <citation type="journal article" date="2016" name="Appl. Microbiol. Biotechnol.">
        <title>Adhesion of the genome-sequenced Lactococcus lactis subsp. cremoris IBB477 strain is mediated by specific molecular determinants.</title>
        <authorList>
            <person name="Radziwill-Bienkowska J.M."/>
            <person name="Le D.T."/>
            <person name="Szczesny P."/>
            <person name="Duviau M.P."/>
            <person name="Aleksandrzak-Piekarczyk T."/>
            <person name="Loubiere P."/>
            <person name="Mercier-Bonin M."/>
            <person name="Bardowski J.K."/>
            <person name="Kowalczyk M."/>
        </authorList>
    </citation>
    <scope>NUCLEOTIDE SEQUENCE [LARGE SCALE GENOMIC DNA]</scope>
    <source>
        <strain evidence="2">IBB477</strain>
    </source>
</reference>
<dbReference type="EMBL" id="JMMZ01000014">
    <property type="protein sequence ID" value="OEU39994.1"/>
    <property type="molecule type" value="Genomic_DNA"/>
</dbReference>
<protein>
    <submittedName>
        <fullName evidence="2">Uncharacterized protein</fullName>
    </submittedName>
</protein>
<evidence type="ECO:0000256" key="1">
    <source>
        <dbReference type="SAM" id="MobiDB-lite"/>
    </source>
</evidence>
<gene>
    <name evidence="2" type="ORF">AJ89_06055</name>
</gene>
<evidence type="ECO:0000313" key="2">
    <source>
        <dbReference type="EMBL" id="OEU39994.1"/>
    </source>
</evidence>
<name>A0A1E7G4W3_LACLC</name>
<sequence>MSVEKKLKGKFKPIQPGTAKDFVLYLIGNGYSFSYKENEKTGDITIDMSFEYDALFDDAKKAFDSMEEKNNPQTSLFDDMEEENGN</sequence>